<reference evidence="4 5" key="1">
    <citation type="submission" date="2019-08" db="EMBL/GenBank/DDBJ databases">
        <title>In-depth cultivation of the pig gut microbiome towards novel bacterial diversity and tailored functional studies.</title>
        <authorList>
            <person name="Wylensek D."/>
            <person name="Hitch T.C.A."/>
            <person name="Clavel T."/>
        </authorList>
    </citation>
    <scope>NUCLEOTIDE SEQUENCE [LARGE SCALE GENOMIC DNA]</scope>
    <source>
        <strain evidence="4 5">LKV-178-WT-2G</strain>
    </source>
</reference>
<evidence type="ECO:0000259" key="3">
    <source>
        <dbReference type="Pfam" id="PF25888"/>
    </source>
</evidence>
<dbReference type="InterPro" id="IPR034829">
    <property type="entry name" value="DnaD-like_sf"/>
</dbReference>
<feature type="domain" description="DnaB/C C-terminal" evidence="2">
    <location>
        <begin position="262"/>
        <end position="330"/>
    </location>
</feature>
<evidence type="ECO:0000256" key="1">
    <source>
        <dbReference type="ARBA" id="ARBA00093462"/>
    </source>
</evidence>
<comment type="similarity">
    <text evidence="1">Belongs to the DnaB/DnaD family.</text>
</comment>
<dbReference type="EMBL" id="VUMM01000004">
    <property type="protein sequence ID" value="MSS01226.1"/>
    <property type="molecule type" value="Genomic_DNA"/>
</dbReference>
<protein>
    <recommendedName>
        <fullName evidence="6">DnaD domain-containing protein</fullName>
    </recommendedName>
</protein>
<dbReference type="Proteomes" id="UP000470082">
    <property type="component" value="Unassembled WGS sequence"/>
</dbReference>
<comment type="caution">
    <text evidence="4">The sequence shown here is derived from an EMBL/GenBank/DDBJ whole genome shotgun (WGS) entry which is preliminary data.</text>
</comment>
<dbReference type="AlphaFoldDB" id="A0A7X2N2I3"/>
<name>A0A7X2N2I3_9FIRM</name>
<dbReference type="InterPro" id="IPR006343">
    <property type="entry name" value="DnaB/C_C"/>
</dbReference>
<dbReference type="Gene3D" id="1.10.10.630">
    <property type="entry name" value="DnaD domain-like"/>
    <property type="match status" value="1"/>
</dbReference>
<gene>
    <name evidence="4" type="ORF">FYJ50_03760</name>
</gene>
<dbReference type="SUPFAM" id="SSF158499">
    <property type="entry name" value="DnaD domain-like"/>
    <property type="match status" value="1"/>
</dbReference>
<organism evidence="4 5">
    <name type="scientific">Floccifex porci</name>
    <dbReference type="NCBI Taxonomy" id="2606629"/>
    <lineage>
        <taxon>Bacteria</taxon>
        <taxon>Bacillati</taxon>
        <taxon>Bacillota</taxon>
        <taxon>Erysipelotrichia</taxon>
        <taxon>Erysipelotrichales</taxon>
        <taxon>Erysipelotrichaceae</taxon>
        <taxon>Floccifex</taxon>
    </lineage>
</organism>
<dbReference type="Pfam" id="PF07261">
    <property type="entry name" value="DnaB_2"/>
    <property type="match status" value="1"/>
</dbReference>
<evidence type="ECO:0000259" key="2">
    <source>
        <dbReference type="Pfam" id="PF07261"/>
    </source>
</evidence>
<dbReference type="Pfam" id="PF25888">
    <property type="entry name" value="WHD_DnaB"/>
    <property type="match status" value="1"/>
</dbReference>
<evidence type="ECO:0000313" key="4">
    <source>
        <dbReference type="EMBL" id="MSS01226.1"/>
    </source>
</evidence>
<proteinExistence type="inferred from homology"/>
<keyword evidence="5" id="KW-1185">Reference proteome</keyword>
<dbReference type="RefSeq" id="WP_154459691.1">
    <property type="nucleotide sequence ID" value="NZ_JAQYTQ010000006.1"/>
</dbReference>
<evidence type="ECO:0008006" key="6">
    <source>
        <dbReference type="Google" id="ProtNLM"/>
    </source>
</evidence>
<sequence length="373" mass="44154">MENKVLIQLTDSLQMNYNQSLTFLYYPLIGKDSYILYQFLLNLNEQYWDKNQILECCCFHENQFERARENLEEFGLLKTYLNADKNSWIFCLCPPLSVNEFFCHESYARIFINECGSKRYDALKSYFHIDPVNRNGYIEVTKPFDTQRLVLWNDQKEEVFQRNKKDEKRVYSFNFDEFFQGMDRIFPLRLRNEENLSFIAQLASIYGIDEKEMKRMVQRSVHPSTKEFDKETLKKLVFSSSKIQMPPSDSYKMAPVQFLKYKQNGTPISSSDKKLVESLCLDYSFPNEVVNVLIEYCLEKTNQSLTRNYVEKVASSWSRLHIDTKEKALSQIQKKPVNKKVPEWYENTTQTKASEKSLQKALSLQKKLKGDKS</sequence>
<feature type="domain" description="Replicative helicase loading/DNA remodeling protein DnaB N-terminal winged helix" evidence="3">
    <location>
        <begin position="18"/>
        <end position="220"/>
    </location>
</feature>
<dbReference type="InterPro" id="IPR058660">
    <property type="entry name" value="WHD_DnaB"/>
</dbReference>
<accession>A0A7X2N2I3</accession>
<evidence type="ECO:0000313" key="5">
    <source>
        <dbReference type="Proteomes" id="UP000470082"/>
    </source>
</evidence>